<feature type="compositionally biased region" description="Basic and acidic residues" evidence="1">
    <location>
        <begin position="80"/>
        <end position="114"/>
    </location>
</feature>
<dbReference type="OrthoDB" id="4161095at2759"/>
<evidence type="ECO:0000313" key="3">
    <source>
        <dbReference type="Proteomes" id="UP000799441"/>
    </source>
</evidence>
<dbReference type="EMBL" id="MU003814">
    <property type="protein sequence ID" value="KAF2719204.1"/>
    <property type="molecule type" value="Genomic_DNA"/>
</dbReference>
<feature type="compositionally biased region" description="Polar residues" evidence="1">
    <location>
        <begin position="31"/>
        <end position="52"/>
    </location>
</feature>
<dbReference type="Proteomes" id="UP000799441">
    <property type="component" value="Unassembled WGS sequence"/>
</dbReference>
<keyword evidence="3" id="KW-1185">Reference proteome</keyword>
<sequence>MSNQSSSTFTSYSYSSSSSSSNNNGNVTGSRQTEQSFTDPSGTKVTSATQNMGEPIIQESREYDSQGRELLTGSGSTGDNNRRIEDVTDVEQERRDREYEERIEEEYAKREGGA</sequence>
<comment type="caution">
    <text evidence="2">The sequence shown here is derived from an EMBL/GenBank/DDBJ whole genome shotgun (WGS) entry which is preliminary data.</text>
</comment>
<organism evidence="2 3">
    <name type="scientific">Polychaeton citri CBS 116435</name>
    <dbReference type="NCBI Taxonomy" id="1314669"/>
    <lineage>
        <taxon>Eukaryota</taxon>
        <taxon>Fungi</taxon>
        <taxon>Dikarya</taxon>
        <taxon>Ascomycota</taxon>
        <taxon>Pezizomycotina</taxon>
        <taxon>Dothideomycetes</taxon>
        <taxon>Dothideomycetidae</taxon>
        <taxon>Capnodiales</taxon>
        <taxon>Capnodiaceae</taxon>
        <taxon>Polychaeton</taxon>
    </lineage>
</organism>
<name>A0A9P4UM47_9PEZI</name>
<gene>
    <name evidence="2" type="ORF">K431DRAFT_305364</name>
</gene>
<proteinExistence type="predicted"/>
<accession>A0A9P4UM47</accession>
<reference evidence="2" key="1">
    <citation type="journal article" date="2020" name="Stud. Mycol.">
        <title>101 Dothideomycetes genomes: a test case for predicting lifestyles and emergence of pathogens.</title>
        <authorList>
            <person name="Haridas S."/>
            <person name="Albert R."/>
            <person name="Binder M."/>
            <person name="Bloem J."/>
            <person name="Labutti K."/>
            <person name="Salamov A."/>
            <person name="Andreopoulos B."/>
            <person name="Baker S."/>
            <person name="Barry K."/>
            <person name="Bills G."/>
            <person name="Bluhm B."/>
            <person name="Cannon C."/>
            <person name="Castanera R."/>
            <person name="Culley D."/>
            <person name="Daum C."/>
            <person name="Ezra D."/>
            <person name="Gonzalez J."/>
            <person name="Henrissat B."/>
            <person name="Kuo A."/>
            <person name="Liang C."/>
            <person name="Lipzen A."/>
            <person name="Lutzoni F."/>
            <person name="Magnuson J."/>
            <person name="Mondo S."/>
            <person name="Nolan M."/>
            <person name="Ohm R."/>
            <person name="Pangilinan J."/>
            <person name="Park H.-J."/>
            <person name="Ramirez L."/>
            <person name="Alfaro M."/>
            <person name="Sun H."/>
            <person name="Tritt A."/>
            <person name="Yoshinaga Y."/>
            <person name="Zwiers L.-H."/>
            <person name="Turgeon B."/>
            <person name="Goodwin S."/>
            <person name="Spatafora J."/>
            <person name="Crous P."/>
            <person name="Grigoriev I."/>
        </authorList>
    </citation>
    <scope>NUCLEOTIDE SEQUENCE</scope>
    <source>
        <strain evidence="2">CBS 116435</strain>
    </source>
</reference>
<feature type="compositionally biased region" description="Low complexity" evidence="1">
    <location>
        <begin position="1"/>
        <end position="30"/>
    </location>
</feature>
<feature type="region of interest" description="Disordered" evidence="1">
    <location>
        <begin position="1"/>
        <end position="114"/>
    </location>
</feature>
<evidence type="ECO:0000256" key="1">
    <source>
        <dbReference type="SAM" id="MobiDB-lite"/>
    </source>
</evidence>
<evidence type="ECO:0000313" key="2">
    <source>
        <dbReference type="EMBL" id="KAF2719204.1"/>
    </source>
</evidence>
<protein>
    <submittedName>
        <fullName evidence="2">Uncharacterized protein</fullName>
    </submittedName>
</protein>
<dbReference type="AlphaFoldDB" id="A0A9P4UM47"/>